<keyword evidence="6" id="KW-1185">Reference proteome</keyword>
<dbReference type="PIRSF" id="PIRSF006806">
    <property type="entry name" value="FTHF_cligase"/>
    <property type="match status" value="1"/>
</dbReference>
<organism evidence="5 6">
    <name type="scientific">Pseudochelatococcus lubricantis</name>
    <dbReference type="NCBI Taxonomy" id="1538102"/>
    <lineage>
        <taxon>Bacteria</taxon>
        <taxon>Pseudomonadati</taxon>
        <taxon>Pseudomonadota</taxon>
        <taxon>Alphaproteobacteria</taxon>
        <taxon>Hyphomicrobiales</taxon>
        <taxon>Chelatococcaceae</taxon>
        <taxon>Pseudochelatococcus</taxon>
    </lineage>
</organism>
<dbReference type="Proteomes" id="UP001429580">
    <property type="component" value="Unassembled WGS sequence"/>
</dbReference>
<evidence type="ECO:0000256" key="2">
    <source>
        <dbReference type="ARBA" id="ARBA00022741"/>
    </source>
</evidence>
<dbReference type="Pfam" id="PF01812">
    <property type="entry name" value="5-FTHF_cyc-lig"/>
    <property type="match status" value="1"/>
</dbReference>
<keyword evidence="4" id="KW-0479">Metal-binding</keyword>
<dbReference type="GO" id="GO:0030272">
    <property type="term" value="F:5-formyltetrahydrofolate cyclo-ligase activity"/>
    <property type="evidence" value="ECO:0007669"/>
    <property type="project" value="UniProtKB-EC"/>
</dbReference>
<keyword evidence="4" id="KW-0460">Magnesium</keyword>
<proteinExistence type="inferred from homology"/>
<evidence type="ECO:0000256" key="1">
    <source>
        <dbReference type="ARBA" id="ARBA00010638"/>
    </source>
</evidence>
<dbReference type="EC" id="6.3.3.2" evidence="4"/>
<name>A0ABX0V5K7_9HYPH</name>
<dbReference type="NCBIfam" id="TIGR02727">
    <property type="entry name" value="MTHFS_bact"/>
    <property type="match status" value="1"/>
</dbReference>
<reference evidence="5 6" key="1">
    <citation type="submission" date="2020-03" db="EMBL/GenBank/DDBJ databases">
        <title>Genomic Encyclopedia of Type Strains, Phase IV (KMG-IV): sequencing the most valuable type-strain genomes for metagenomic binning, comparative biology and taxonomic classification.</title>
        <authorList>
            <person name="Goeker M."/>
        </authorList>
    </citation>
    <scope>NUCLEOTIDE SEQUENCE [LARGE SCALE GENOMIC DNA]</scope>
    <source>
        <strain evidence="5 6">DSM 103870</strain>
    </source>
</reference>
<dbReference type="InterPro" id="IPR037171">
    <property type="entry name" value="NagB/RpiA_transferase-like"/>
</dbReference>
<dbReference type="PANTHER" id="PTHR23407">
    <property type="entry name" value="ATPASE INHIBITOR/5-FORMYLTETRAHYDROFOLATE CYCLO-LIGASE"/>
    <property type="match status" value="1"/>
</dbReference>
<keyword evidence="5" id="KW-0436">Ligase</keyword>
<accession>A0ABX0V5K7</accession>
<comment type="cofactor">
    <cofactor evidence="4">
        <name>Mg(2+)</name>
        <dbReference type="ChEBI" id="CHEBI:18420"/>
    </cofactor>
</comment>
<dbReference type="SUPFAM" id="SSF100950">
    <property type="entry name" value="NagB/RpiA/CoA transferase-like"/>
    <property type="match status" value="1"/>
</dbReference>
<dbReference type="PANTHER" id="PTHR23407:SF1">
    <property type="entry name" value="5-FORMYLTETRAHYDROFOLATE CYCLO-LIGASE"/>
    <property type="match status" value="1"/>
</dbReference>
<evidence type="ECO:0000256" key="3">
    <source>
        <dbReference type="ARBA" id="ARBA00022840"/>
    </source>
</evidence>
<evidence type="ECO:0000256" key="4">
    <source>
        <dbReference type="RuleBase" id="RU361279"/>
    </source>
</evidence>
<evidence type="ECO:0000313" key="5">
    <source>
        <dbReference type="EMBL" id="NIJ58401.1"/>
    </source>
</evidence>
<comment type="similarity">
    <text evidence="1 4">Belongs to the 5-formyltetrahydrofolate cyclo-ligase family.</text>
</comment>
<dbReference type="Gene3D" id="3.40.50.10420">
    <property type="entry name" value="NagB/RpiA/CoA transferase-like"/>
    <property type="match status" value="1"/>
</dbReference>
<dbReference type="RefSeq" id="WP_166952493.1">
    <property type="nucleotide sequence ID" value="NZ_JAASQI010000004.1"/>
</dbReference>
<comment type="caution">
    <text evidence="5">The sequence shown here is derived from an EMBL/GenBank/DDBJ whole genome shotgun (WGS) entry which is preliminary data.</text>
</comment>
<dbReference type="EMBL" id="JAASQI010000004">
    <property type="protein sequence ID" value="NIJ58401.1"/>
    <property type="molecule type" value="Genomic_DNA"/>
</dbReference>
<evidence type="ECO:0000313" key="6">
    <source>
        <dbReference type="Proteomes" id="UP001429580"/>
    </source>
</evidence>
<protein>
    <recommendedName>
        <fullName evidence="4">5-formyltetrahydrofolate cyclo-ligase</fullName>
        <ecNumber evidence="4">6.3.3.2</ecNumber>
    </recommendedName>
</protein>
<keyword evidence="2 4" id="KW-0547">Nucleotide-binding</keyword>
<keyword evidence="3 4" id="KW-0067">ATP-binding</keyword>
<comment type="catalytic activity">
    <reaction evidence="4">
        <text>(6S)-5-formyl-5,6,7,8-tetrahydrofolate + ATP = (6R)-5,10-methenyltetrahydrofolate + ADP + phosphate</text>
        <dbReference type="Rhea" id="RHEA:10488"/>
        <dbReference type="ChEBI" id="CHEBI:30616"/>
        <dbReference type="ChEBI" id="CHEBI:43474"/>
        <dbReference type="ChEBI" id="CHEBI:57455"/>
        <dbReference type="ChEBI" id="CHEBI:57457"/>
        <dbReference type="ChEBI" id="CHEBI:456216"/>
        <dbReference type="EC" id="6.3.3.2"/>
    </reaction>
</comment>
<dbReference type="InterPro" id="IPR024185">
    <property type="entry name" value="FTHF_cligase-like_sf"/>
</dbReference>
<sequence length="202" mass="21938">MADLPNIAALVPAEQKARLRREALARRDLFAADLKRVQAAAASVSDRVISDYPAMLRGGIVAGYWPIRSELDPRPLMAALDERAVPLALPVITPDGLVFRRWRPGLPLIDAGFGTQGPPPEAPEVDPDVLLVPLSAFDRRGNRLGYGQGNYDKAISRLSAKRPLITIGVAFDVQEIGEIPAEPHDRPLDAIVTQVQSITITK</sequence>
<dbReference type="InterPro" id="IPR002698">
    <property type="entry name" value="FTHF_cligase"/>
</dbReference>
<gene>
    <name evidence="5" type="ORF">FHS82_002243</name>
</gene>